<protein>
    <submittedName>
        <fullName evidence="1">Uncharacterized protein</fullName>
    </submittedName>
</protein>
<evidence type="ECO:0000313" key="2">
    <source>
        <dbReference type="Proteomes" id="UP000253729"/>
    </source>
</evidence>
<sequence>MVLVLSRLSVPSITISNHIVTAGCQGPWLQSFPPPSTDYRGEYGECTMTSM</sequence>
<reference evidence="1 2" key="1">
    <citation type="submission" date="2018-07" db="EMBL/GenBank/DDBJ databases">
        <title>The genomes of Aspergillus section Nigri reveals drivers in fungal speciation.</title>
        <authorList>
            <consortium name="DOE Joint Genome Institute"/>
            <person name="Vesth T.C."/>
            <person name="Nybo J."/>
            <person name="Theobald S."/>
            <person name="Brandl J."/>
            <person name="Frisvad J.C."/>
            <person name="Nielsen K.F."/>
            <person name="Lyhne E.K."/>
            <person name="Kogle M.E."/>
            <person name="Kuo A."/>
            <person name="Riley R."/>
            <person name="Clum A."/>
            <person name="Nolan M."/>
            <person name="Lipzen A."/>
            <person name="Salamov A."/>
            <person name="Henrissat B."/>
            <person name="Wiebenga A."/>
            <person name="De vries R.P."/>
            <person name="Grigoriev I.V."/>
            <person name="Mortensen U.H."/>
            <person name="Andersen M.R."/>
            <person name="Baker S.E."/>
        </authorList>
    </citation>
    <scope>NUCLEOTIDE SEQUENCE [LARGE SCALE GENOMIC DNA]</scope>
    <source>
        <strain evidence="1 2">CBS 139.54b</strain>
    </source>
</reference>
<accession>A0A3F3QHJ0</accession>
<evidence type="ECO:0000313" key="1">
    <source>
        <dbReference type="EMBL" id="RDH38540.1"/>
    </source>
</evidence>
<gene>
    <name evidence="1" type="ORF">BDQ94DRAFT_134100</name>
</gene>
<dbReference type="GeneID" id="38132765"/>
<dbReference type="EMBL" id="KZ852033">
    <property type="protein sequence ID" value="RDH38540.1"/>
    <property type="molecule type" value="Genomic_DNA"/>
</dbReference>
<proteinExistence type="predicted"/>
<name>A0A3F3QHJ0_9EURO</name>
<organism evidence="1 2">
    <name type="scientific">Aspergillus welwitschiae</name>
    <dbReference type="NCBI Taxonomy" id="1341132"/>
    <lineage>
        <taxon>Eukaryota</taxon>
        <taxon>Fungi</taxon>
        <taxon>Dikarya</taxon>
        <taxon>Ascomycota</taxon>
        <taxon>Pezizomycotina</taxon>
        <taxon>Eurotiomycetes</taxon>
        <taxon>Eurotiomycetidae</taxon>
        <taxon>Eurotiales</taxon>
        <taxon>Aspergillaceae</taxon>
        <taxon>Aspergillus</taxon>
        <taxon>Aspergillus subgen. Circumdati</taxon>
    </lineage>
</organism>
<dbReference type="PROSITE" id="PS51257">
    <property type="entry name" value="PROKAR_LIPOPROTEIN"/>
    <property type="match status" value="1"/>
</dbReference>
<keyword evidence="2" id="KW-1185">Reference proteome</keyword>
<dbReference type="Proteomes" id="UP000253729">
    <property type="component" value="Unassembled WGS sequence"/>
</dbReference>
<dbReference type="RefSeq" id="XP_026631562.1">
    <property type="nucleotide sequence ID" value="XM_026764409.1"/>
</dbReference>
<dbReference type="AlphaFoldDB" id="A0A3F3QHJ0"/>